<dbReference type="PANTHER" id="PTHR45980">
    <property type="match status" value="1"/>
</dbReference>
<evidence type="ECO:0000256" key="1">
    <source>
        <dbReference type="ARBA" id="ARBA00010541"/>
    </source>
</evidence>
<keyword evidence="2" id="KW-0645">Protease</keyword>
<reference evidence="6 7" key="1">
    <citation type="submission" date="2022-03" db="EMBL/GenBank/DDBJ databases">
        <authorList>
            <person name="Nunn A."/>
            <person name="Chopra R."/>
            <person name="Nunn A."/>
            <person name="Contreras Garrido A."/>
        </authorList>
    </citation>
    <scope>NUCLEOTIDE SEQUENCE [LARGE SCALE GENOMIC DNA]</scope>
</reference>
<dbReference type="Pfam" id="PF17815">
    <property type="entry name" value="PDZ_3"/>
    <property type="match status" value="1"/>
</dbReference>
<dbReference type="EMBL" id="OU466862">
    <property type="protein sequence ID" value="CAH2069942.1"/>
    <property type="molecule type" value="Genomic_DNA"/>
</dbReference>
<evidence type="ECO:0000256" key="3">
    <source>
        <dbReference type="ARBA" id="ARBA00022801"/>
    </source>
</evidence>
<dbReference type="SUPFAM" id="SSF50494">
    <property type="entry name" value="Trypsin-like serine proteases"/>
    <property type="match status" value="1"/>
</dbReference>
<dbReference type="GO" id="GO:0006508">
    <property type="term" value="P:proteolysis"/>
    <property type="evidence" value="ECO:0007669"/>
    <property type="project" value="UniProtKB-KW"/>
</dbReference>
<evidence type="ECO:0000256" key="4">
    <source>
        <dbReference type="ARBA" id="ARBA00022825"/>
    </source>
</evidence>
<dbReference type="PANTHER" id="PTHR45980:SF9">
    <property type="entry name" value="PROTEASE DO-LIKE 10, MITOCHONDRIAL-RELATED"/>
    <property type="match status" value="1"/>
</dbReference>
<dbReference type="Gene3D" id="2.40.10.120">
    <property type="match status" value="1"/>
</dbReference>
<dbReference type="SUPFAM" id="SSF50156">
    <property type="entry name" value="PDZ domain-like"/>
    <property type="match status" value="1"/>
</dbReference>
<accession>A0AAU9SNB3</accession>
<dbReference type="Gene3D" id="3.20.190.20">
    <property type="match status" value="1"/>
</dbReference>
<evidence type="ECO:0000313" key="6">
    <source>
        <dbReference type="EMBL" id="CAH2069942.1"/>
    </source>
</evidence>
<protein>
    <recommendedName>
        <fullName evidence="5">Protease Do-like PDZ domain-containing protein</fullName>
    </recommendedName>
</protein>
<dbReference type="PRINTS" id="PR00834">
    <property type="entry name" value="PROTEASES2C"/>
</dbReference>
<dbReference type="InterPro" id="IPR046449">
    <property type="entry name" value="DEGP_PDZ_sf"/>
</dbReference>
<name>A0AAU9SNB3_THLAR</name>
<keyword evidence="7" id="KW-1185">Reference proteome</keyword>
<comment type="similarity">
    <text evidence="1">Belongs to the peptidase S1C family.</text>
</comment>
<organism evidence="6 7">
    <name type="scientific">Thlaspi arvense</name>
    <name type="common">Field penny-cress</name>
    <dbReference type="NCBI Taxonomy" id="13288"/>
    <lineage>
        <taxon>Eukaryota</taxon>
        <taxon>Viridiplantae</taxon>
        <taxon>Streptophyta</taxon>
        <taxon>Embryophyta</taxon>
        <taxon>Tracheophyta</taxon>
        <taxon>Spermatophyta</taxon>
        <taxon>Magnoliopsida</taxon>
        <taxon>eudicotyledons</taxon>
        <taxon>Gunneridae</taxon>
        <taxon>Pentapetalae</taxon>
        <taxon>rosids</taxon>
        <taxon>malvids</taxon>
        <taxon>Brassicales</taxon>
        <taxon>Brassicaceae</taxon>
        <taxon>Thlaspideae</taxon>
        <taxon>Thlaspi</taxon>
    </lineage>
</organism>
<evidence type="ECO:0000313" key="7">
    <source>
        <dbReference type="Proteomes" id="UP000836841"/>
    </source>
</evidence>
<evidence type="ECO:0000256" key="2">
    <source>
        <dbReference type="ARBA" id="ARBA00022670"/>
    </source>
</evidence>
<feature type="domain" description="Protease Do-like PDZ" evidence="5">
    <location>
        <begin position="307"/>
        <end position="428"/>
    </location>
</feature>
<keyword evidence="4" id="KW-0720">Serine protease</keyword>
<keyword evidence="3" id="KW-0378">Hydrolase</keyword>
<dbReference type="InterPro" id="IPR009003">
    <property type="entry name" value="Peptidase_S1_PA"/>
</dbReference>
<dbReference type="Proteomes" id="UP000836841">
    <property type="component" value="Chromosome 6"/>
</dbReference>
<sequence length="442" mass="48950">MSFYNSSSTLVPRLLYPPLISRFCSSVCVDSPSESAQENTSRSAIDSVVKIFSFYRKPNVVQPWQTTEKERSGSGFAIFGRRILTSAHVANDHSYVQVKKHGSPTKHKTRVEAFAYDCDLAILVVDNEKFWEDLNPLELGDTPLYRRICLRFSYVMRSNAGGRTISVTKGIVSRVEPGTYNHSSIELLALQIDAAINTGNGGGPVVMGNKVVGMASEMKKYIIPTPVIKLFLSGVEETGQYIGFCSLSISYQSMEDANLRKHFKMSPEMSGILINEINPLSGAQGILKKDDVILAIDGVSIGNDERGFVFVPLSKPYIDSDHSVKVCKCPSEGKPKKAGEQIVIISQVLLNDITAEYRDFKEFQVKKVNGVEVLNLRHLSELVEECRAEELRLELENEKVIVVNYKSAKEATTLMLEHHGIRSAMSKDLKKEASELASSAVA</sequence>
<dbReference type="InterPro" id="IPR041517">
    <property type="entry name" value="DEGP_PDZ"/>
</dbReference>
<dbReference type="AlphaFoldDB" id="A0AAU9SNB3"/>
<proteinExistence type="inferred from homology"/>
<evidence type="ECO:0000259" key="5">
    <source>
        <dbReference type="Pfam" id="PF17815"/>
    </source>
</evidence>
<gene>
    <name evidence="6" type="ORF">TAV2_LOCUS21318</name>
</gene>
<dbReference type="InterPro" id="IPR036034">
    <property type="entry name" value="PDZ_sf"/>
</dbReference>
<dbReference type="GO" id="GO:0004252">
    <property type="term" value="F:serine-type endopeptidase activity"/>
    <property type="evidence" value="ECO:0007669"/>
    <property type="project" value="InterPro"/>
</dbReference>
<dbReference type="InterPro" id="IPR001940">
    <property type="entry name" value="Peptidase_S1C"/>
</dbReference>
<dbReference type="Pfam" id="PF13365">
    <property type="entry name" value="Trypsin_2"/>
    <property type="match status" value="1"/>
</dbReference>